<evidence type="ECO:0000256" key="4">
    <source>
        <dbReference type="ARBA" id="ARBA00022705"/>
    </source>
</evidence>
<dbReference type="AlphaFoldDB" id="A0A381WDC7"/>
<keyword evidence="1" id="KW-0963">Cytoplasm</keyword>
<keyword evidence="5" id="KW-0227">DNA damage</keyword>
<keyword evidence="4" id="KW-0235">DNA replication</keyword>
<evidence type="ECO:0000256" key="5">
    <source>
        <dbReference type="ARBA" id="ARBA00022763"/>
    </source>
</evidence>
<dbReference type="CDD" id="cd07434">
    <property type="entry name" value="PHP_PolIIIA_DnaE2"/>
    <property type="match status" value="1"/>
</dbReference>
<evidence type="ECO:0000256" key="6">
    <source>
        <dbReference type="ARBA" id="ARBA00022932"/>
    </source>
</evidence>
<dbReference type="GO" id="GO:0008408">
    <property type="term" value="F:3'-5' exonuclease activity"/>
    <property type="evidence" value="ECO:0007669"/>
    <property type="project" value="InterPro"/>
</dbReference>
<dbReference type="InterPro" id="IPR004013">
    <property type="entry name" value="PHP_dom"/>
</dbReference>
<dbReference type="EMBL" id="UINC01011446">
    <property type="protein sequence ID" value="SVA50530.1"/>
    <property type="molecule type" value="Genomic_DNA"/>
</dbReference>
<dbReference type="GO" id="GO:0003887">
    <property type="term" value="F:DNA-directed DNA polymerase activity"/>
    <property type="evidence" value="ECO:0007669"/>
    <property type="project" value="UniProtKB-KW"/>
</dbReference>
<dbReference type="Pfam" id="PF17657">
    <property type="entry name" value="DNA_pol3_finger"/>
    <property type="match status" value="1"/>
</dbReference>
<dbReference type="Pfam" id="PF07733">
    <property type="entry name" value="DNA_pol3_alpha"/>
    <property type="match status" value="1"/>
</dbReference>
<proteinExistence type="predicted"/>
<dbReference type="InterPro" id="IPR016195">
    <property type="entry name" value="Pol/histidinol_Pase-like"/>
</dbReference>
<keyword evidence="2" id="KW-0808">Transferase</keyword>
<dbReference type="GO" id="GO:0006281">
    <property type="term" value="P:DNA repair"/>
    <property type="evidence" value="ECO:0007669"/>
    <property type="project" value="UniProtKB-KW"/>
</dbReference>
<evidence type="ECO:0000256" key="7">
    <source>
        <dbReference type="ARBA" id="ARBA00023204"/>
    </source>
</evidence>
<dbReference type="Pfam" id="PF02811">
    <property type="entry name" value="PHP"/>
    <property type="match status" value="1"/>
</dbReference>
<dbReference type="SMART" id="SM00481">
    <property type="entry name" value="POLIIIAc"/>
    <property type="match status" value="1"/>
</dbReference>
<accession>A0A381WDC7</accession>
<dbReference type="NCBIfam" id="NF004225">
    <property type="entry name" value="PRK05672.1"/>
    <property type="match status" value="1"/>
</dbReference>
<dbReference type="NCBIfam" id="TIGR00594">
    <property type="entry name" value="polc"/>
    <property type="match status" value="1"/>
</dbReference>
<dbReference type="InterPro" id="IPR040982">
    <property type="entry name" value="DNA_pol3_finger"/>
</dbReference>
<name>A0A381WDC7_9ZZZZ</name>
<dbReference type="InterPro" id="IPR004805">
    <property type="entry name" value="DnaE2/DnaE/PolC"/>
</dbReference>
<evidence type="ECO:0000313" key="9">
    <source>
        <dbReference type="EMBL" id="SVA50530.1"/>
    </source>
</evidence>
<evidence type="ECO:0000256" key="3">
    <source>
        <dbReference type="ARBA" id="ARBA00022695"/>
    </source>
</evidence>
<dbReference type="GO" id="GO:0006260">
    <property type="term" value="P:DNA replication"/>
    <property type="evidence" value="ECO:0007669"/>
    <property type="project" value="UniProtKB-KW"/>
</dbReference>
<feature type="non-terminal residue" evidence="9">
    <location>
        <position position="676"/>
    </location>
</feature>
<keyword evidence="7" id="KW-0234">DNA repair</keyword>
<feature type="domain" description="Polymerase/histidinol phosphatase N-terminal" evidence="8">
    <location>
        <begin position="4"/>
        <end position="71"/>
    </location>
</feature>
<dbReference type="InterPro" id="IPR003141">
    <property type="entry name" value="Pol/His_phosphatase_N"/>
</dbReference>
<dbReference type="PANTHER" id="PTHR32294">
    <property type="entry name" value="DNA POLYMERASE III SUBUNIT ALPHA"/>
    <property type="match status" value="1"/>
</dbReference>
<organism evidence="9">
    <name type="scientific">marine metagenome</name>
    <dbReference type="NCBI Taxonomy" id="408172"/>
    <lineage>
        <taxon>unclassified sequences</taxon>
        <taxon>metagenomes</taxon>
        <taxon>ecological metagenomes</taxon>
    </lineage>
</organism>
<protein>
    <recommendedName>
        <fullName evidence="8">Polymerase/histidinol phosphatase N-terminal domain-containing protein</fullName>
    </recommendedName>
</protein>
<reference evidence="9" key="1">
    <citation type="submission" date="2018-05" db="EMBL/GenBank/DDBJ databases">
        <authorList>
            <person name="Lanie J.A."/>
            <person name="Ng W.-L."/>
            <person name="Kazmierczak K.M."/>
            <person name="Andrzejewski T.M."/>
            <person name="Davidsen T.M."/>
            <person name="Wayne K.J."/>
            <person name="Tettelin H."/>
            <person name="Glass J.I."/>
            <person name="Rusch D."/>
            <person name="Podicherti R."/>
            <person name="Tsui H.-C.T."/>
            <person name="Winkler M.E."/>
        </authorList>
    </citation>
    <scope>NUCLEOTIDE SEQUENCE</scope>
</reference>
<gene>
    <name evidence="9" type="ORF">METZ01_LOCUS103384</name>
</gene>
<evidence type="ECO:0000259" key="8">
    <source>
        <dbReference type="SMART" id="SM00481"/>
    </source>
</evidence>
<dbReference type="Gene3D" id="3.20.20.140">
    <property type="entry name" value="Metal-dependent hydrolases"/>
    <property type="match status" value="1"/>
</dbReference>
<sequence>MKYAELQVTSNFSFLRGGSHPDELAITAAALGLEAVAITDRNSLAGVVRAHTGAKTAGIRLVVGARLDLQVEAVEGAEPSLNLLCFPADRAAYGRLSKLLTMGRRRAPKGDCWITLDDIFDHDEGQIFIILPPEGSDEAFVNQIVELGRRWRGNCYLAGNYLYSGNDRCRLAHLSALAQTAEMPLLATNDVHYHTAERRPLQDVLVCIREHCILAEAGFRLKANTERHLKSAEEMARLFADYPDAVARTVELVERCRFSLDELRYEYPAEPVPEGRTAQQELERLTWIGARERYGAHIDPQVCDLLAHELELIGELDYAPYFLTVHDIVRFARDKKILCQGRGSAANSAVCYCLGITAVNPSRLDLLFERFISAERNEPPDIDVDFEHERREEVIQYVYEKYGRDRAGMTATIVSYRTKSAIREVGKALGLSLDAVGALAGNIWGWSKDQVDGDKVREIGLNPDDPTVAKAMSLARDLTGFPRHLSQHVGGFVITRGPLSEVVPITNAAMEDRTVIEWDKNDLDALGMLKIDLLSLGMLTCIHKGFDLIAQRYGKRYDLATVPAENPAVYGMLCRGDSIGVFQVESRAQMTMLPRLRPRNFYDLVIEVAIVRPGPIQGDMVHPYLRRRAGKERVNFPSKDLEQVLGKTLGIPLFQEQAMRIAIVAADFTPSEADQL</sequence>
<dbReference type="SUPFAM" id="SSF89550">
    <property type="entry name" value="PHP domain-like"/>
    <property type="match status" value="1"/>
</dbReference>
<dbReference type="InterPro" id="IPR011708">
    <property type="entry name" value="DNA_pol3_alpha_NTPase_dom"/>
</dbReference>
<evidence type="ECO:0000256" key="2">
    <source>
        <dbReference type="ARBA" id="ARBA00022679"/>
    </source>
</evidence>
<evidence type="ECO:0000256" key="1">
    <source>
        <dbReference type="ARBA" id="ARBA00022490"/>
    </source>
</evidence>
<dbReference type="PANTHER" id="PTHR32294:SF4">
    <property type="entry name" value="ERROR-PRONE DNA POLYMERASE"/>
    <property type="match status" value="1"/>
</dbReference>
<keyword evidence="6" id="KW-0239">DNA-directed DNA polymerase</keyword>
<keyword evidence="3" id="KW-0548">Nucleotidyltransferase</keyword>